<evidence type="ECO:0000313" key="4">
    <source>
        <dbReference type="EMBL" id="ABV88590.1"/>
    </source>
</evidence>
<feature type="transmembrane region" description="Helical" evidence="2">
    <location>
        <begin position="12"/>
        <end position="34"/>
    </location>
</feature>
<dbReference type="HOGENOM" id="CLU_027869_0_0_6"/>
<feature type="transmembrane region" description="Helical" evidence="2">
    <location>
        <begin position="165"/>
        <end position="184"/>
    </location>
</feature>
<dbReference type="InterPro" id="IPR000917">
    <property type="entry name" value="Sulfatase_N"/>
</dbReference>
<evidence type="ECO:0000313" key="5">
    <source>
        <dbReference type="Proteomes" id="UP000002608"/>
    </source>
</evidence>
<feature type="domain" description="Sulfatase N-terminal" evidence="3">
    <location>
        <begin position="209"/>
        <end position="524"/>
    </location>
</feature>
<feature type="transmembrane region" description="Helical" evidence="2">
    <location>
        <begin position="91"/>
        <end position="109"/>
    </location>
</feature>
<comment type="similarity">
    <text evidence="1">Belongs to the sulfatase family.</text>
</comment>
<dbReference type="AlphaFoldDB" id="A8H7Q3"/>
<evidence type="ECO:0000259" key="3">
    <source>
        <dbReference type="Pfam" id="PF00884"/>
    </source>
</evidence>
<dbReference type="STRING" id="398579.Spea_3275"/>
<proteinExistence type="inferred from homology"/>
<keyword evidence="2" id="KW-1133">Transmembrane helix</keyword>
<dbReference type="SUPFAM" id="SSF53649">
    <property type="entry name" value="Alkaline phosphatase-like"/>
    <property type="match status" value="1"/>
</dbReference>
<dbReference type="EMBL" id="CP000851">
    <property type="protein sequence ID" value="ABV88590.1"/>
    <property type="molecule type" value="Genomic_DNA"/>
</dbReference>
<dbReference type="InterPro" id="IPR017850">
    <property type="entry name" value="Alkaline_phosphatase_core_sf"/>
</dbReference>
<reference evidence="4 5" key="1">
    <citation type="submission" date="2007-10" db="EMBL/GenBank/DDBJ databases">
        <title>Complete sequence of Shewanella pealeana ATCC 700345.</title>
        <authorList>
            <consortium name="US DOE Joint Genome Institute"/>
            <person name="Copeland A."/>
            <person name="Lucas S."/>
            <person name="Lapidus A."/>
            <person name="Barry K."/>
            <person name="Glavina del Rio T."/>
            <person name="Dalin E."/>
            <person name="Tice H."/>
            <person name="Pitluck S."/>
            <person name="Chertkov O."/>
            <person name="Brettin T."/>
            <person name="Bruce D."/>
            <person name="Detter J.C."/>
            <person name="Han C."/>
            <person name="Schmutz J."/>
            <person name="Larimer F."/>
            <person name="Land M."/>
            <person name="Hauser L."/>
            <person name="Kyrpides N."/>
            <person name="Kim E."/>
            <person name="Zhao J.-S.Z."/>
            <person name="Manno D."/>
            <person name="Hawari J."/>
            <person name="Richardson P."/>
        </authorList>
    </citation>
    <scope>NUCLEOTIDE SEQUENCE [LARGE SCALE GENOMIC DNA]</scope>
    <source>
        <strain evidence="5">ATCC 700345 / ANG-SQ1</strain>
    </source>
</reference>
<dbReference type="PANTHER" id="PTHR42693">
    <property type="entry name" value="ARYLSULFATASE FAMILY MEMBER"/>
    <property type="match status" value="1"/>
</dbReference>
<dbReference type="GO" id="GO:0004065">
    <property type="term" value="F:arylsulfatase activity"/>
    <property type="evidence" value="ECO:0007669"/>
    <property type="project" value="TreeGrafter"/>
</dbReference>
<dbReference type="eggNOG" id="COG3119">
    <property type="taxonomic scope" value="Bacteria"/>
</dbReference>
<dbReference type="KEGG" id="spl:Spea_3275"/>
<evidence type="ECO:0000256" key="2">
    <source>
        <dbReference type="SAM" id="Phobius"/>
    </source>
</evidence>
<sequence length="652" mass="73686">MMRGYTSNLRHLVSLLVLTGLSCYFYYFMEWLFFLSRPSMLSYLSFTDNLTLLFSAPLPLITITLPAVGILGLLSTLLASMKAVPKAVSNLARYAIPAIVLTGTAFLMLDNFSYTLFGIASHSASTFAFQAYYWIIIFLFFIYFIDKLAKANSTDGVIGKYCGSLLKLMLILLGLSSVSLVVSYNQPLSTELGVSTAAVSATPLRDKLPNIIFLGADGVNSSNMSIYGYQRVTTPFMDSIAHESLIYRNHWTNSSKTTGSIGALLTGKYPTRTKVIFRPDTFKGEDMFQHLPGILRGLGYYNIDITLRHYIDSEDLKMRNAFDYANHRQLNQQGSQLKHFFLLRWPTMVQFIEENGLRLYQRLAHLSGYTSMVNPRKQIHQGADAAPHLSDIGRIKQLKEQILQAPKPFFANVHLLGPHGSKFDYQEAIFTETKQQDEHWMVDHYDNAIYQWDAYSREIYQLLDELGELDNTLLVFSSDHGKGHSVNETLPLIIRYPNKEHTGTITQASQRVDIAPTVLSYLGVTPPQWMDGHSLLSRGNDFYPIFIVTSSMQQLTNAGDWKVAANLKPPFYSLGTISMAYCGILYSMDINDIHQPLLSQQRVHPKAATCPDVDLEPMLAYGMIVTHLKEMGYNTDQLNVELRLRQYSVRTE</sequence>
<gene>
    <name evidence="4" type="ordered locus">Spea_3275</name>
</gene>
<protein>
    <submittedName>
        <fullName evidence="4">Sulfatase</fullName>
    </submittedName>
</protein>
<feature type="transmembrane region" description="Helical" evidence="2">
    <location>
        <begin position="54"/>
        <end position="79"/>
    </location>
</feature>
<name>A8H7Q3_SHEPA</name>
<keyword evidence="5" id="KW-1185">Reference proteome</keyword>
<dbReference type="PANTHER" id="PTHR42693:SF33">
    <property type="entry name" value="ARYLSULFATASE"/>
    <property type="match status" value="1"/>
</dbReference>
<evidence type="ECO:0000256" key="1">
    <source>
        <dbReference type="ARBA" id="ARBA00008779"/>
    </source>
</evidence>
<keyword evidence="2" id="KW-0472">Membrane</keyword>
<keyword evidence="2" id="KW-0812">Transmembrane</keyword>
<dbReference type="Pfam" id="PF00884">
    <property type="entry name" value="Sulfatase"/>
    <property type="match status" value="1"/>
</dbReference>
<dbReference type="PROSITE" id="PS51257">
    <property type="entry name" value="PROKAR_LIPOPROTEIN"/>
    <property type="match status" value="1"/>
</dbReference>
<dbReference type="Proteomes" id="UP000002608">
    <property type="component" value="Chromosome"/>
</dbReference>
<feature type="transmembrane region" description="Helical" evidence="2">
    <location>
        <begin position="129"/>
        <end position="145"/>
    </location>
</feature>
<dbReference type="InterPro" id="IPR050738">
    <property type="entry name" value="Sulfatase"/>
</dbReference>
<dbReference type="Gene3D" id="3.40.720.10">
    <property type="entry name" value="Alkaline Phosphatase, subunit A"/>
    <property type="match status" value="1"/>
</dbReference>
<organism evidence="4 5">
    <name type="scientific">Shewanella pealeana (strain ATCC 700345 / ANG-SQ1)</name>
    <dbReference type="NCBI Taxonomy" id="398579"/>
    <lineage>
        <taxon>Bacteria</taxon>
        <taxon>Pseudomonadati</taxon>
        <taxon>Pseudomonadota</taxon>
        <taxon>Gammaproteobacteria</taxon>
        <taxon>Alteromonadales</taxon>
        <taxon>Shewanellaceae</taxon>
        <taxon>Shewanella</taxon>
    </lineage>
</organism>
<accession>A8H7Q3</accession>